<dbReference type="Proteomes" id="UP000187429">
    <property type="component" value="Unassembled WGS sequence"/>
</dbReference>
<comment type="caution">
    <text evidence="2">The sequence shown here is derived from an EMBL/GenBank/DDBJ whole genome shotgun (WGS) entry which is preliminary data.</text>
</comment>
<feature type="compositionally biased region" description="Acidic residues" evidence="1">
    <location>
        <begin position="56"/>
        <end position="66"/>
    </location>
</feature>
<dbReference type="EMBL" id="LSSM01007612">
    <property type="protein sequence ID" value="OMJ07623.1"/>
    <property type="molecule type" value="Genomic_DNA"/>
</dbReference>
<feature type="region of interest" description="Disordered" evidence="1">
    <location>
        <begin position="32"/>
        <end position="66"/>
    </location>
</feature>
<reference evidence="3" key="1">
    <citation type="submission" date="2017-01" db="EMBL/GenBank/DDBJ databases">
        <authorList>
            <person name="Wang Y."/>
            <person name="White M."/>
            <person name="Kvist S."/>
            <person name="Moncalvo J.-M."/>
        </authorList>
    </citation>
    <scope>NUCLEOTIDE SEQUENCE [LARGE SCALE GENOMIC DNA]</scope>
    <source>
        <strain evidence="3">ID-206-W2</strain>
    </source>
</reference>
<keyword evidence="3" id="KW-1185">Reference proteome</keyword>
<dbReference type="AlphaFoldDB" id="A0A1R1WZ11"/>
<accession>A0A1R1WZ11</accession>
<organism evidence="2 3">
    <name type="scientific">Smittium culicis</name>
    <dbReference type="NCBI Taxonomy" id="133412"/>
    <lineage>
        <taxon>Eukaryota</taxon>
        <taxon>Fungi</taxon>
        <taxon>Fungi incertae sedis</taxon>
        <taxon>Zoopagomycota</taxon>
        <taxon>Kickxellomycotina</taxon>
        <taxon>Harpellomycetes</taxon>
        <taxon>Harpellales</taxon>
        <taxon>Legeriomycetaceae</taxon>
        <taxon>Smittium</taxon>
    </lineage>
</organism>
<feature type="compositionally biased region" description="Low complexity" evidence="1">
    <location>
        <begin position="34"/>
        <end position="55"/>
    </location>
</feature>
<proteinExistence type="predicted"/>
<evidence type="ECO:0000313" key="3">
    <source>
        <dbReference type="Proteomes" id="UP000187429"/>
    </source>
</evidence>
<name>A0A1R1WZ11_9FUNG</name>
<protein>
    <submittedName>
        <fullName evidence="2">Uncharacterized protein</fullName>
    </submittedName>
</protein>
<evidence type="ECO:0000256" key="1">
    <source>
        <dbReference type="SAM" id="MobiDB-lite"/>
    </source>
</evidence>
<sequence length="66" mass="7598">MDFFTQQKKRKKQLFNRSELSERLEFVQSDSFDSDISGYSSRDSSSSDSESASIFDSDEENEVISL</sequence>
<gene>
    <name evidence="2" type="ORF">AYI69_g11392</name>
</gene>
<evidence type="ECO:0000313" key="2">
    <source>
        <dbReference type="EMBL" id="OMJ07623.1"/>
    </source>
</evidence>